<evidence type="ECO:0000313" key="13">
    <source>
        <dbReference type="EMBL" id="SHI71724.1"/>
    </source>
</evidence>
<dbReference type="GO" id="GO:0046983">
    <property type="term" value="F:protein dimerization activity"/>
    <property type="evidence" value="ECO:0007669"/>
    <property type="project" value="InterPro"/>
</dbReference>
<dbReference type="PANTHER" id="PTHR24421">
    <property type="entry name" value="NITRATE/NITRITE SENSOR PROTEIN NARX-RELATED"/>
    <property type="match status" value="1"/>
</dbReference>
<evidence type="ECO:0000256" key="8">
    <source>
        <dbReference type="ARBA" id="ARBA00023012"/>
    </source>
</evidence>
<dbReference type="InterPro" id="IPR011712">
    <property type="entry name" value="Sig_transdc_His_kin_sub3_dim/P"/>
</dbReference>
<feature type="transmembrane region" description="Helical" evidence="10">
    <location>
        <begin position="20"/>
        <end position="36"/>
    </location>
</feature>
<keyword evidence="7" id="KW-0067">ATP-binding</keyword>
<dbReference type="CDD" id="cd16917">
    <property type="entry name" value="HATPase_UhpB-NarQ-NarX-like"/>
    <property type="match status" value="1"/>
</dbReference>
<feature type="transmembrane region" description="Helical" evidence="10">
    <location>
        <begin position="99"/>
        <end position="132"/>
    </location>
</feature>
<dbReference type="InterPro" id="IPR003594">
    <property type="entry name" value="HATPase_dom"/>
</dbReference>
<evidence type="ECO:0000259" key="12">
    <source>
        <dbReference type="Pfam" id="PF07730"/>
    </source>
</evidence>
<gene>
    <name evidence="13" type="ORF">SAMN05444373_100762</name>
</gene>
<keyword evidence="4" id="KW-0808">Transferase</keyword>
<dbReference type="GO" id="GO:0016020">
    <property type="term" value="C:membrane"/>
    <property type="evidence" value="ECO:0007669"/>
    <property type="project" value="InterPro"/>
</dbReference>
<evidence type="ECO:0000313" key="14">
    <source>
        <dbReference type="Proteomes" id="UP000324781"/>
    </source>
</evidence>
<feature type="coiled-coil region" evidence="9">
    <location>
        <begin position="140"/>
        <end position="184"/>
    </location>
</feature>
<evidence type="ECO:0000256" key="1">
    <source>
        <dbReference type="ARBA" id="ARBA00000085"/>
    </source>
</evidence>
<dbReference type="Pfam" id="PF02518">
    <property type="entry name" value="HATPase_c"/>
    <property type="match status" value="1"/>
</dbReference>
<evidence type="ECO:0000256" key="5">
    <source>
        <dbReference type="ARBA" id="ARBA00022741"/>
    </source>
</evidence>
<feature type="transmembrane region" description="Helical" evidence="10">
    <location>
        <begin position="70"/>
        <end position="93"/>
    </location>
</feature>
<protein>
    <recommendedName>
        <fullName evidence="2">histidine kinase</fullName>
        <ecNumber evidence="2">2.7.13.3</ecNumber>
    </recommendedName>
</protein>
<dbReference type="Gene3D" id="3.30.565.10">
    <property type="entry name" value="Histidine kinase-like ATPase, C-terminal domain"/>
    <property type="match status" value="1"/>
</dbReference>
<evidence type="ECO:0000256" key="7">
    <source>
        <dbReference type="ARBA" id="ARBA00022840"/>
    </source>
</evidence>
<evidence type="ECO:0000256" key="9">
    <source>
        <dbReference type="SAM" id="Coils"/>
    </source>
</evidence>
<evidence type="ECO:0000256" key="4">
    <source>
        <dbReference type="ARBA" id="ARBA00022679"/>
    </source>
</evidence>
<feature type="domain" description="Signal transduction histidine kinase subgroup 3 dimerisation and phosphoacceptor" evidence="12">
    <location>
        <begin position="183"/>
        <end position="245"/>
    </location>
</feature>
<evidence type="ECO:0000256" key="3">
    <source>
        <dbReference type="ARBA" id="ARBA00022553"/>
    </source>
</evidence>
<name>A0A1M6DEJ6_9FIRM</name>
<dbReference type="InterPro" id="IPR050482">
    <property type="entry name" value="Sensor_HK_TwoCompSys"/>
</dbReference>
<keyword evidence="5" id="KW-0547">Nucleotide-binding</keyword>
<dbReference type="EC" id="2.7.13.3" evidence="2"/>
<dbReference type="Pfam" id="PF07730">
    <property type="entry name" value="HisKA_3"/>
    <property type="match status" value="1"/>
</dbReference>
<dbReference type="Proteomes" id="UP000324781">
    <property type="component" value="Unassembled WGS sequence"/>
</dbReference>
<keyword evidence="9" id="KW-0175">Coiled coil</keyword>
<dbReference type="GO" id="GO:0005524">
    <property type="term" value="F:ATP binding"/>
    <property type="evidence" value="ECO:0007669"/>
    <property type="project" value="UniProtKB-KW"/>
</dbReference>
<keyword evidence="10" id="KW-1133">Transmembrane helix</keyword>
<dbReference type="AlphaFoldDB" id="A0A1M6DEJ6"/>
<dbReference type="GO" id="GO:0000155">
    <property type="term" value="F:phosphorelay sensor kinase activity"/>
    <property type="evidence" value="ECO:0007669"/>
    <property type="project" value="InterPro"/>
</dbReference>
<keyword evidence="6 13" id="KW-0418">Kinase</keyword>
<dbReference type="EMBL" id="FQZP01000007">
    <property type="protein sequence ID" value="SHI71724.1"/>
    <property type="molecule type" value="Genomic_DNA"/>
</dbReference>
<feature type="domain" description="Histidine kinase/HSP90-like ATPase" evidence="11">
    <location>
        <begin position="287"/>
        <end position="378"/>
    </location>
</feature>
<keyword evidence="10" id="KW-0472">Membrane</keyword>
<organism evidence="13 14">
    <name type="scientific">Thermoclostridium caenicola</name>
    <dbReference type="NCBI Taxonomy" id="659425"/>
    <lineage>
        <taxon>Bacteria</taxon>
        <taxon>Bacillati</taxon>
        <taxon>Bacillota</taxon>
        <taxon>Clostridia</taxon>
        <taxon>Eubacteriales</taxon>
        <taxon>Oscillospiraceae</taxon>
        <taxon>Thermoclostridium</taxon>
    </lineage>
</organism>
<evidence type="ECO:0000256" key="10">
    <source>
        <dbReference type="SAM" id="Phobius"/>
    </source>
</evidence>
<keyword evidence="3" id="KW-0597">Phosphoprotein</keyword>
<keyword evidence="8" id="KW-0902">Two-component regulatory system</keyword>
<proteinExistence type="predicted"/>
<evidence type="ECO:0000256" key="2">
    <source>
        <dbReference type="ARBA" id="ARBA00012438"/>
    </source>
</evidence>
<dbReference type="SUPFAM" id="SSF55874">
    <property type="entry name" value="ATPase domain of HSP90 chaperone/DNA topoisomerase II/histidine kinase"/>
    <property type="match status" value="1"/>
</dbReference>
<dbReference type="Gene3D" id="1.20.5.1930">
    <property type="match status" value="1"/>
</dbReference>
<keyword evidence="10" id="KW-0812">Transmembrane</keyword>
<dbReference type="InterPro" id="IPR036890">
    <property type="entry name" value="HATPase_C_sf"/>
</dbReference>
<feature type="transmembrane region" description="Helical" evidence="10">
    <location>
        <begin position="42"/>
        <end position="58"/>
    </location>
</feature>
<reference evidence="13 14" key="1">
    <citation type="submission" date="2016-11" db="EMBL/GenBank/DDBJ databases">
        <authorList>
            <person name="Varghese N."/>
            <person name="Submissions S."/>
        </authorList>
    </citation>
    <scope>NUCLEOTIDE SEQUENCE [LARGE SCALE GENOMIC DNA]</scope>
    <source>
        <strain evidence="13 14">DSM 19027</strain>
    </source>
</reference>
<evidence type="ECO:0000259" key="11">
    <source>
        <dbReference type="Pfam" id="PF02518"/>
    </source>
</evidence>
<sequence length="379" mass="42949">MERGKPQPHSMMPVSANTLFDKLVLFLCCLAVYFLVTADFSYVPVLVVVTFSAFNAYFEKRILVRVTAGAYLIASLFIPDWFYFIPVMMYDALLWESPWILPLIIMPVISHGNVLPVMGMVCIAIFIGMAWFMQWRTSRLIHLEREYRRLRDTAKEMLLELEAKNKELLEKQDYEINLATLSERNRIARDIHDNIGHVLSSTLLQVGALLAICQDGAIKEGLMTLKETLSGGMDSIRQSIHNLHDASIDLHAEIYRIIREFAFCPVHFTDDLVNRPPLPVTYCQLSVVKEALSNIAKHSDATEARIILREHPALCQLIIRDNGSKPAQGLNLAADGEWQPGNSGMGLKNIHERVAKLKGTVRIRNEKGFEIFVSIPKES</sequence>
<dbReference type="PANTHER" id="PTHR24421:SF10">
    <property type="entry name" value="NITRATE_NITRITE SENSOR PROTEIN NARQ"/>
    <property type="match status" value="1"/>
</dbReference>
<accession>A0A1M6DEJ6</accession>
<comment type="catalytic activity">
    <reaction evidence="1">
        <text>ATP + protein L-histidine = ADP + protein N-phospho-L-histidine.</text>
        <dbReference type="EC" id="2.7.13.3"/>
    </reaction>
</comment>
<keyword evidence="14" id="KW-1185">Reference proteome</keyword>
<evidence type="ECO:0000256" key="6">
    <source>
        <dbReference type="ARBA" id="ARBA00022777"/>
    </source>
</evidence>